<dbReference type="InterPro" id="IPR001431">
    <property type="entry name" value="Pept_M16_Zn_BS"/>
</dbReference>
<evidence type="ECO:0000313" key="6">
    <source>
        <dbReference type="EMBL" id="PQV65392.1"/>
    </source>
</evidence>
<dbReference type="Pfam" id="PF00675">
    <property type="entry name" value="Peptidase_M16"/>
    <property type="match status" value="1"/>
</dbReference>
<comment type="similarity">
    <text evidence="2 3">Belongs to the peptidase M16 family.</text>
</comment>
<dbReference type="GO" id="GO:0006508">
    <property type="term" value="P:proteolysis"/>
    <property type="evidence" value="ECO:0007669"/>
    <property type="project" value="InterPro"/>
</dbReference>
<dbReference type="InterPro" id="IPR011249">
    <property type="entry name" value="Metalloenz_LuxS/M16"/>
</dbReference>
<dbReference type="AlphaFoldDB" id="A0A2S8SX63"/>
<organism evidence="6 7">
    <name type="scientific">Abditibacterium utsteinense</name>
    <dbReference type="NCBI Taxonomy" id="1960156"/>
    <lineage>
        <taxon>Bacteria</taxon>
        <taxon>Pseudomonadati</taxon>
        <taxon>Abditibacteriota</taxon>
        <taxon>Abditibacteriia</taxon>
        <taxon>Abditibacteriales</taxon>
        <taxon>Abditibacteriaceae</taxon>
        <taxon>Abditibacterium</taxon>
    </lineage>
</organism>
<gene>
    <name evidence="6" type="ORF">B1R32_101132</name>
</gene>
<accession>A0A2S8SX63</accession>
<dbReference type="Proteomes" id="UP000237684">
    <property type="component" value="Unassembled WGS sequence"/>
</dbReference>
<dbReference type="Gene3D" id="3.30.830.10">
    <property type="entry name" value="Metalloenzyme, LuxS/M16 peptidase-like"/>
    <property type="match status" value="2"/>
</dbReference>
<comment type="caution">
    <text evidence="6">The sequence shown here is derived from an EMBL/GenBank/DDBJ whole genome shotgun (WGS) entry which is preliminary data.</text>
</comment>
<proteinExistence type="inferred from homology"/>
<feature type="domain" description="Peptidase M16 C-terminal" evidence="5">
    <location>
        <begin position="166"/>
        <end position="338"/>
    </location>
</feature>
<dbReference type="RefSeq" id="WP_105482298.1">
    <property type="nucleotide sequence ID" value="NZ_NIGF01000001.1"/>
</dbReference>
<evidence type="ECO:0000259" key="4">
    <source>
        <dbReference type="Pfam" id="PF00675"/>
    </source>
</evidence>
<name>A0A2S8SX63_9BACT</name>
<dbReference type="PANTHER" id="PTHR11851:SF49">
    <property type="entry name" value="MITOCHONDRIAL-PROCESSING PEPTIDASE SUBUNIT ALPHA"/>
    <property type="match status" value="1"/>
</dbReference>
<dbReference type="GO" id="GO:0004222">
    <property type="term" value="F:metalloendopeptidase activity"/>
    <property type="evidence" value="ECO:0007669"/>
    <property type="project" value="InterPro"/>
</dbReference>
<protein>
    <submittedName>
        <fullName evidence="6">Putative Zn-dependent peptidase</fullName>
    </submittedName>
</protein>
<dbReference type="InterPro" id="IPR007863">
    <property type="entry name" value="Peptidase_M16_C"/>
</dbReference>
<keyword evidence="7" id="KW-1185">Reference proteome</keyword>
<dbReference type="PROSITE" id="PS00143">
    <property type="entry name" value="INSULINASE"/>
    <property type="match status" value="1"/>
</dbReference>
<dbReference type="InterPro" id="IPR050361">
    <property type="entry name" value="MPP/UQCRC_Complex"/>
</dbReference>
<dbReference type="SUPFAM" id="SSF63411">
    <property type="entry name" value="LuxS/MPP-like metallohydrolase"/>
    <property type="match status" value="2"/>
</dbReference>
<dbReference type="EMBL" id="NIGF01000001">
    <property type="protein sequence ID" value="PQV65392.1"/>
    <property type="molecule type" value="Genomic_DNA"/>
</dbReference>
<evidence type="ECO:0000256" key="2">
    <source>
        <dbReference type="ARBA" id="ARBA00007261"/>
    </source>
</evidence>
<dbReference type="OrthoDB" id="9811314at2"/>
<feature type="domain" description="Peptidase M16 N-terminal" evidence="4">
    <location>
        <begin position="19"/>
        <end position="158"/>
    </location>
</feature>
<evidence type="ECO:0000256" key="1">
    <source>
        <dbReference type="ARBA" id="ARBA00001947"/>
    </source>
</evidence>
<dbReference type="Pfam" id="PF05193">
    <property type="entry name" value="Peptidase_M16_C"/>
    <property type="match status" value="1"/>
</dbReference>
<evidence type="ECO:0000259" key="5">
    <source>
        <dbReference type="Pfam" id="PF05193"/>
    </source>
</evidence>
<dbReference type="InterPro" id="IPR011765">
    <property type="entry name" value="Pept_M16_N"/>
</dbReference>
<comment type="cofactor">
    <cofactor evidence="1">
        <name>Zn(2+)</name>
        <dbReference type="ChEBI" id="CHEBI:29105"/>
    </cofactor>
</comment>
<evidence type="ECO:0000313" key="7">
    <source>
        <dbReference type="Proteomes" id="UP000237684"/>
    </source>
</evidence>
<reference evidence="6 7" key="1">
    <citation type="journal article" date="2018" name="Syst. Appl. Microbiol.">
        <title>Abditibacterium utsteinense sp. nov., the first cultivated member of candidate phylum FBP, isolated from ice-free Antarctic soil samples.</title>
        <authorList>
            <person name="Tahon G."/>
            <person name="Tytgat B."/>
            <person name="Lebbe L."/>
            <person name="Carlier A."/>
            <person name="Willems A."/>
        </authorList>
    </citation>
    <scope>NUCLEOTIDE SEQUENCE [LARGE SCALE GENOMIC DNA]</scope>
    <source>
        <strain evidence="6 7">LMG 29911</strain>
    </source>
</reference>
<dbReference type="GO" id="GO:0046872">
    <property type="term" value="F:metal ion binding"/>
    <property type="evidence" value="ECO:0007669"/>
    <property type="project" value="InterPro"/>
</dbReference>
<sequence length="408" mass="45583">MQHHFHQLPNGLTIVGEYHDDARSLAAGFFVKTGARDETPEISGVSHFLEHMMFKGTERRTPEDVNREFDAMGARNNAFTSEEETVYYGAVLPRFQNEILDLLADMMRPALRERDFDMEKNVILEEIAMYEDRPQFAVFDLLRSTYFGAHPLGASVLGSTDSIKALTRDQMFEYFSRRYAANNLTLALTGSYDWESVKSQTEALCGAWNVADSPREMPAFTPTKQTLVKRNDKFNRAHIALMAPGFSSQDERRYAASVAGEIIGAGDASRLYWALVYPGIAEAAQIGHDSNDGEGAFYGYILAAPERASEALSIFQKEIDKACAEGLSEQEIERAKRRIASAMVLGAETPMGRLRPVGFDWMIRREQKSPQDALENLLAVTTEQVNALLHEKPFELATTVAMGPLDSL</sequence>
<evidence type="ECO:0000256" key="3">
    <source>
        <dbReference type="RuleBase" id="RU004447"/>
    </source>
</evidence>
<dbReference type="InParanoid" id="A0A2S8SX63"/>
<dbReference type="PANTHER" id="PTHR11851">
    <property type="entry name" value="METALLOPROTEASE"/>
    <property type="match status" value="1"/>
</dbReference>